<dbReference type="GO" id="GO:0006284">
    <property type="term" value="P:base-excision repair"/>
    <property type="evidence" value="ECO:0007669"/>
    <property type="project" value="InterPro"/>
</dbReference>
<evidence type="ECO:0000256" key="1">
    <source>
        <dbReference type="ARBA" id="ARBA00009232"/>
    </source>
</evidence>
<protein>
    <recommendedName>
        <fullName evidence="5">Putative 3-methyladenine DNA glycosylase</fullName>
        <ecNumber evidence="5">3.2.2.-</ecNumber>
    </recommendedName>
</protein>
<keyword evidence="7" id="KW-1185">Reference proteome</keyword>
<organism evidence="6 7">
    <name type="scientific">Pirellula staleyi (strain ATCC 27377 / DSM 6068 / ICPB 4128)</name>
    <name type="common">Pirella staleyi</name>
    <dbReference type="NCBI Taxonomy" id="530564"/>
    <lineage>
        <taxon>Bacteria</taxon>
        <taxon>Pseudomonadati</taxon>
        <taxon>Planctomycetota</taxon>
        <taxon>Planctomycetia</taxon>
        <taxon>Pirellulales</taxon>
        <taxon>Pirellulaceae</taxon>
        <taxon>Pirellula</taxon>
    </lineage>
</organism>
<dbReference type="STRING" id="530564.Psta_0579"/>
<dbReference type="GO" id="GO:0003677">
    <property type="term" value="F:DNA binding"/>
    <property type="evidence" value="ECO:0007669"/>
    <property type="project" value="InterPro"/>
</dbReference>
<keyword evidence="3 5" id="KW-0378">Hydrolase</keyword>
<dbReference type="PANTHER" id="PTHR10429:SF0">
    <property type="entry name" value="DNA-3-METHYLADENINE GLYCOSYLASE"/>
    <property type="match status" value="1"/>
</dbReference>
<evidence type="ECO:0000256" key="2">
    <source>
        <dbReference type="ARBA" id="ARBA00022763"/>
    </source>
</evidence>
<dbReference type="Gene3D" id="3.10.300.10">
    <property type="entry name" value="Methylpurine-DNA glycosylase (MPG)"/>
    <property type="match status" value="1"/>
</dbReference>
<dbReference type="Proteomes" id="UP000001887">
    <property type="component" value="Chromosome"/>
</dbReference>
<dbReference type="HAMAP" id="MF_00527">
    <property type="entry name" value="3MGH"/>
    <property type="match status" value="1"/>
</dbReference>
<dbReference type="SUPFAM" id="SSF50486">
    <property type="entry name" value="FMT C-terminal domain-like"/>
    <property type="match status" value="1"/>
</dbReference>
<dbReference type="InterPro" id="IPR003180">
    <property type="entry name" value="MPG"/>
</dbReference>
<dbReference type="KEGG" id="psl:Psta_0579"/>
<comment type="similarity">
    <text evidence="1 5">Belongs to the DNA glycosylase MPG family.</text>
</comment>
<evidence type="ECO:0000313" key="6">
    <source>
        <dbReference type="EMBL" id="ADB15266.1"/>
    </source>
</evidence>
<dbReference type="Pfam" id="PF02245">
    <property type="entry name" value="Pur_DNA_glyco"/>
    <property type="match status" value="1"/>
</dbReference>
<dbReference type="PANTHER" id="PTHR10429">
    <property type="entry name" value="DNA-3-METHYLADENINE GLYCOSYLASE"/>
    <property type="match status" value="1"/>
</dbReference>
<reference evidence="6 7" key="1">
    <citation type="journal article" date="2009" name="Stand. Genomic Sci.">
        <title>Complete genome sequence of Pirellula staleyi type strain (ATCC 27377).</title>
        <authorList>
            <person name="Clum A."/>
            <person name="Tindall B.J."/>
            <person name="Sikorski J."/>
            <person name="Ivanova N."/>
            <person name="Mavrommatis K."/>
            <person name="Lucas S."/>
            <person name="Glavina del Rio T."/>
            <person name="Nolan M."/>
            <person name="Chen F."/>
            <person name="Tice H."/>
            <person name="Pitluck S."/>
            <person name="Cheng J.F."/>
            <person name="Chertkov O."/>
            <person name="Brettin T."/>
            <person name="Han C."/>
            <person name="Detter J.C."/>
            <person name="Kuske C."/>
            <person name="Bruce D."/>
            <person name="Goodwin L."/>
            <person name="Ovchinikova G."/>
            <person name="Pati A."/>
            <person name="Mikhailova N."/>
            <person name="Chen A."/>
            <person name="Palaniappan K."/>
            <person name="Land M."/>
            <person name="Hauser L."/>
            <person name="Chang Y.J."/>
            <person name="Jeffries C.D."/>
            <person name="Chain P."/>
            <person name="Rohde M."/>
            <person name="Goker M."/>
            <person name="Bristow J."/>
            <person name="Eisen J.A."/>
            <person name="Markowitz V."/>
            <person name="Hugenholtz P."/>
            <person name="Kyrpides N.C."/>
            <person name="Klenk H.P."/>
            <person name="Lapidus A."/>
        </authorList>
    </citation>
    <scope>NUCLEOTIDE SEQUENCE [LARGE SCALE GENOMIC DNA]</scope>
    <source>
        <strain evidence="7">ATCC 27377 / DSM 6068 / ICPB 4128</strain>
    </source>
</reference>
<dbReference type="OrthoDB" id="9794313at2"/>
<dbReference type="CDD" id="cd00540">
    <property type="entry name" value="AAG"/>
    <property type="match status" value="1"/>
</dbReference>
<dbReference type="InterPro" id="IPR036995">
    <property type="entry name" value="MPG_sf"/>
</dbReference>
<accession>D2R4B8</accession>
<keyword evidence="4 5" id="KW-0234">DNA repair</keyword>
<dbReference type="AlphaFoldDB" id="D2R4B8"/>
<evidence type="ECO:0000256" key="3">
    <source>
        <dbReference type="ARBA" id="ARBA00022801"/>
    </source>
</evidence>
<dbReference type="eggNOG" id="COG2094">
    <property type="taxonomic scope" value="Bacteria"/>
</dbReference>
<sequence>MNTSLGKHFFARKPEVVARDLLGKILVRQVRGQLGSMLLAGRIVETEAYLATGDPACHASRGMTRKNSTMFERAGLVYVYAIHARHCLNVVTEREGKPSAVLIRAIEPLVGLASMAQHRGIDLPGADAGESRNSERGQFLTPDRAPQFPLKLLRDLARGPGRLCQALAIDRSLDKHDLLLGSQLWITESLESLVSLASPLCANSPLAPRVTSAVRARHAPNARHSATNCAFARSPRIGVTSAQDMLLRYYLRDSLFLSGTHKFNRTEWE</sequence>
<dbReference type="NCBIfam" id="TIGR00567">
    <property type="entry name" value="3mg"/>
    <property type="match status" value="1"/>
</dbReference>
<dbReference type="GO" id="GO:0003905">
    <property type="term" value="F:alkylbase DNA N-glycosylase activity"/>
    <property type="evidence" value="ECO:0007669"/>
    <property type="project" value="InterPro"/>
</dbReference>
<name>D2R4B8_PIRSD</name>
<evidence type="ECO:0000256" key="5">
    <source>
        <dbReference type="HAMAP-Rule" id="MF_00527"/>
    </source>
</evidence>
<gene>
    <name evidence="6" type="ordered locus">Psta_0579</name>
</gene>
<dbReference type="EMBL" id="CP001848">
    <property type="protein sequence ID" value="ADB15266.1"/>
    <property type="molecule type" value="Genomic_DNA"/>
</dbReference>
<evidence type="ECO:0000256" key="4">
    <source>
        <dbReference type="ARBA" id="ARBA00023204"/>
    </source>
</evidence>
<keyword evidence="2 5" id="KW-0227">DNA damage</keyword>
<evidence type="ECO:0000313" key="7">
    <source>
        <dbReference type="Proteomes" id="UP000001887"/>
    </source>
</evidence>
<dbReference type="HOGENOM" id="CLU_060471_4_1_0"/>
<dbReference type="EC" id="3.2.2.-" evidence="5"/>
<proteinExistence type="inferred from homology"/>
<dbReference type="InterPro" id="IPR011034">
    <property type="entry name" value="Formyl_transferase-like_C_sf"/>
</dbReference>